<dbReference type="EnsemblMetazoa" id="XM_017130980.1">
    <property type="protein sequence ID" value="XP_016986469.1"/>
    <property type="gene ID" value="LOC108049699"/>
</dbReference>
<dbReference type="AlphaFoldDB" id="A0A6P4FBI7"/>
<feature type="region of interest" description="Disordered" evidence="1">
    <location>
        <begin position="164"/>
        <end position="187"/>
    </location>
</feature>
<gene>
    <name evidence="4" type="primary">LOC108049699</name>
    <name evidence="2" type="synonym">108049699</name>
</gene>
<accession>A0A6P4FBI7</accession>
<dbReference type="GeneID" id="108049699"/>
<evidence type="ECO:0000313" key="2">
    <source>
        <dbReference type="EnsemblMetazoa" id="XP_016986469.1"/>
    </source>
</evidence>
<feature type="region of interest" description="Disordered" evidence="1">
    <location>
        <begin position="415"/>
        <end position="456"/>
    </location>
</feature>
<evidence type="ECO:0000313" key="4">
    <source>
        <dbReference type="RefSeq" id="XP_016986469.1"/>
    </source>
</evidence>
<reference evidence="4" key="2">
    <citation type="submission" date="2025-04" db="UniProtKB">
        <authorList>
            <consortium name="RefSeq"/>
        </authorList>
    </citation>
    <scope>IDENTIFICATION</scope>
</reference>
<organism evidence="4">
    <name type="scientific">Drosophila rhopaloa</name>
    <name type="common">Fruit fly</name>
    <dbReference type="NCBI Taxonomy" id="1041015"/>
    <lineage>
        <taxon>Eukaryota</taxon>
        <taxon>Metazoa</taxon>
        <taxon>Ecdysozoa</taxon>
        <taxon>Arthropoda</taxon>
        <taxon>Hexapoda</taxon>
        <taxon>Insecta</taxon>
        <taxon>Pterygota</taxon>
        <taxon>Neoptera</taxon>
        <taxon>Endopterygota</taxon>
        <taxon>Diptera</taxon>
        <taxon>Brachycera</taxon>
        <taxon>Muscomorpha</taxon>
        <taxon>Ephydroidea</taxon>
        <taxon>Drosophilidae</taxon>
        <taxon>Drosophila</taxon>
        <taxon>Sophophora</taxon>
    </lineage>
</organism>
<dbReference type="Proteomes" id="UP001652680">
    <property type="component" value="Unassembled WGS sequence"/>
</dbReference>
<protein>
    <submittedName>
        <fullName evidence="4">Uncharacterized protein LOC108049699</fullName>
    </submittedName>
</protein>
<dbReference type="RefSeq" id="XP_016986469.1">
    <property type="nucleotide sequence ID" value="XM_017130980.1"/>
</dbReference>
<reference evidence="3" key="1">
    <citation type="journal article" date="2021" name="Elife">
        <title>Highly contiguous assemblies of 101 drosophilid genomes.</title>
        <authorList>
            <person name="Kim B.Y."/>
            <person name="Wang J.R."/>
            <person name="Miller D.E."/>
            <person name="Barmina O."/>
            <person name="Delaney E."/>
            <person name="Thompson A."/>
            <person name="Comeault A.A."/>
            <person name="Peede D."/>
            <person name="D'Agostino E.R."/>
            <person name="Pelaez J."/>
            <person name="Aguilar J.M."/>
            <person name="Haji D."/>
            <person name="Matsunaga T."/>
            <person name="Armstrong E.E."/>
            <person name="Zych M."/>
            <person name="Ogawa Y."/>
            <person name="Stamenkovic-Radak M."/>
            <person name="Jelic M."/>
            <person name="Veselinovic M.S."/>
            <person name="Tanaskovic M."/>
            <person name="Eric P."/>
            <person name="Gao J.J."/>
            <person name="Katoh T.K."/>
            <person name="Toda M.J."/>
            <person name="Watabe H."/>
            <person name="Watada M."/>
            <person name="Davis J.S."/>
            <person name="Moyle L.C."/>
            <person name="Manoli G."/>
            <person name="Bertolini E."/>
            <person name="Kostal V."/>
            <person name="Hawley R.S."/>
            <person name="Takahashi A."/>
            <person name="Jones C.D."/>
            <person name="Price D.K."/>
            <person name="Whiteman N."/>
            <person name="Kopp A."/>
            <person name="Matute D.R."/>
            <person name="Petrov D.A."/>
        </authorList>
    </citation>
    <scope>NUCLEOTIDE SEQUENCE [LARGE SCALE GENOMIC DNA]</scope>
</reference>
<evidence type="ECO:0000256" key="1">
    <source>
        <dbReference type="SAM" id="MobiDB-lite"/>
    </source>
</evidence>
<name>A0A6P4FBI7_DRORH</name>
<proteinExistence type="predicted"/>
<evidence type="ECO:0000313" key="3">
    <source>
        <dbReference type="Proteomes" id="UP001652680"/>
    </source>
</evidence>
<dbReference type="OrthoDB" id="7873305at2759"/>
<reference evidence="2" key="3">
    <citation type="submission" date="2025-05" db="UniProtKB">
        <authorList>
            <consortium name="EnsemblMetazoa"/>
        </authorList>
    </citation>
    <scope>IDENTIFICATION</scope>
</reference>
<keyword evidence="3" id="KW-1185">Reference proteome</keyword>
<feature type="compositionally biased region" description="Basic and acidic residues" evidence="1">
    <location>
        <begin position="437"/>
        <end position="456"/>
    </location>
</feature>
<feature type="compositionally biased region" description="Low complexity" evidence="1">
    <location>
        <begin position="164"/>
        <end position="183"/>
    </location>
</feature>
<sequence>MNCLYLEYGGTKGTKRSMFNNKNDKLITLDRFAESSENSLYTKVFGSHGVLVETPKSSPKERFFPENRRSSSLGQRAWKRGENKLLSGMNYFTPKKQSDNSRKSLALKGKSSETYKPVWFGTSENYMFNRNKELASQSGDSCSQKSLFQRVFASFTSVDAIPGRISKSSSESRSPGSGTSKSGLQSEELSGGKYLSCTQQTFSLDKSRQIKEEGSQSGISLMFDKLESLQSGECWPYRKESFQSGISRPSEEPTSATATCLKCKYQLETFLYGVSDIVKEPVSHTRNSNSKDEESYQSDRHSLFDCLTSQSEKSGFCNEDSFQSGKLSLEHHYLKIKSFLPGKSSKICSSGTEFSQFEKSPSQAGKFRSSSWKSYKSKISWPSTKILQTPLSGNPLLTKDSTCNKSGIGHSSIICRDNSEGQDLQPKNFSSTTESKSVSKKDKFKERTSRKSDSEKSRVKSLNAFYSESEDNMDLKDVLNESEDTRFYRRMVGEYSSVEAFLKDFTKRKAIELRERRNKKFPDVANKW</sequence>